<dbReference type="Gene3D" id="3.40.190.290">
    <property type="match status" value="1"/>
</dbReference>
<gene>
    <name evidence="6" type="ORF">LQ564_15050</name>
</gene>
<dbReference type="PANTHER" id="PTHR30537">
    <property type="entry name" value="HTH-TYPE TRANSCRIPTIONAL REGULATOR"/>
    <property type="match status" value="1"/>
</dbReference>
<dbReference type="RefSeq" id="WP_231058911.1">
    <property type="nucleotide sequence ID" value="NZ_JAJNOC010000004.1"/>
</dbReference>
<evidence type="ECO:0000259" key="5">
    <source>
        <dbReference type="PROSITE" id="PS50931"/>
    </source>
</evidence>
<dbReference type="SUPFAM" id="SSF46785">
    <property type="entry name" value="Winged helix' DNA-binding domain"/>
    <property type="match status" value="1"/>
</dbReference>
<comment type="similarity">
    <text evidence="1">Belongs to the LysR transcriptional regulatory family.</text>
</comment>
<dbReference type="InterPro" id="IPR036388">
    <property type="entry name" value="WH-like_DNA-bd_sf"/>
</dbReference>
<evidence type="ECO:0000256" key="4">
    <source>
        <dbReference type="ARBA" id="ARBA00023163"/>
    </source>
</evidence>
<evidence type="ECO:0000256" key="3">
    <source>
        <dbReference type="ARBA" id="ARBA00023125"/>
    </source>
</evidence>
<name>A0ABS8Q7B9_9BURK</name>
<sequence>MASNIEWELYRSFLGVMREGSLSGAARALGVAQPTVGRHVAALESALGLALFTRSQTGLLPTEAARALQPHAQAMESMAASLERTAASYGDGVRGIVRVTASEVIGIEVLPPVLAGLRARYPDLAVELVLSNQVQDLLQREADVAVRMARPVQAQLVARRVGAVVLGLHAHSDYLARRGTPADMDALARHDLIGYDRPTPYAREALKRWPQLGGRMAFATDSDVAQLALIRAGAGIGICQVALARRMPGLVRVLPEGFGPGLDTWVTMHEDLRDSPRCRVVFDALVEALEEHVKAGVS</sequence>
<keyword evidence="3" id="KW-0238">DNA-binding</keyword>
<proteinExistence type="inferred from homology"/>
<dbReference type="PANTHER" id="PTHR30537:SF3">
    <property type="entry name" value="TRANSCRIPTIONAL REGULATORY PROTEIN"/>
    <property type="match status" value="1"/>
</dbReference>
<evidence type="ECO:0000256" key="2">
    <source>
        <dbReference type="ARBA" id="ARBA00023015"/>
    </source>
</evidence>
<dbReference type="InterPro" id="IPR000847">
    <property type="entry name" value="LysR_HTH_N"/>
</dbReference>
<dbReference type="Proteomes" id="UP001179361">
    <property type="component" value="Unassembled WGS sequence"/>
</dbReference>
<evidence type="ECO:0000256" key="1">
    <source>
        <dbReference type="ARBA" id="ARBA00009437"/>
    </source>
</evidence>
<dbReference type="InterPro" id="IPR036390">
    <property type="entry name" value="WH_DNA-bd_sf"/>
</dbReference>
<dbReference type="Gene3D" id="1.10.10.10">
    <property type="entry name" value="Winged helix-like DNA-binding domain superfamily/Winged helix DNA-binding domain"/>
    <property type="match status" value="1"/>
</dbReference>
<dbReference type="PRINTS" id="PR00039">
    <property type="entry name" value="HTHLYSR"/>
</dbReference>
<protein>
    <submittedName>
        <fullName evidence="6">LysR family transcriptional regulator</fullName>
    </submittedName>
</protein>
<organism evidence="6 7">
    <name type="scientific">Massilia phyllostachyos</name>
    <dbReference type="NCBI Taxonomy" id="2898585"/>
    <lineage>
        <taxon>Bacteria</taxon>
        <taxon>Pseudomonadati</taxon>
        <taxon>Pseudomonadota</taxon>
        <taxon>Betaproteobacteria</taxon>
        <taxon>Burkholderiales</taxon>
        <taxon>Oxalobacteraceae</taxon>
        <taxon>Telluria group</taxon>
        <taxon>Massilia</taxon>
    </lineage>
</organism>
<keyword evidence="2" id="KW-0805">Transcription regulation</keyword>
<dbReference type="Pfam" id="PF00126">
    <property type="entry name" value="HTH_1"/>
    <property type="match status" value="1"/>
</dbReference>
<evidence type="ECO:0000313" key="6">
    <source>
        <dbReference type="EMBL" id="MCD2517630.1"/>
    </source>
</evidence>
<dbReference type="EMBL" id="JAJNOC010000004">
    <property type="protein sequence ID" value="MCD2517630.1"/>
    <property type="molecule type" value="Genomic_DNA"/>
</dbReference>
<dbReference type="Pfam" id="PF03466">
    <property type="entry name" value="LysR_substrate"/>
    <property type="match status" value="1"/>
</dbReference>
<reference evidence="6" key="1">
    <citation type="submission" date="2021-11" db="EMBL/GenBank/DDBJ databases">
        <title>The complete genome of Massilia sp sp. G4R7.</title>
        <authorList>
            <person name="Liu L."/>
            <person name="Yue J."/>
            <person name="Yuan J."/>
            <person name="Yang F."/>
            <person name="Li L."/>
        </authorList>
    </citation>
    <scope>NUCLEOTIDE SEQUENCE</scope>
    <source>
        <strain evidence="6">G4R7</strain>
    </source>
</reference>
<keyword evidence="4" id="KW-0804">Transcription</keyword>
<feature type="domain" description="HTH lysR-type" evidence="5">
    <location>
        <begin position="5"/>
        <end position="62"/>
    </location>
</feature>
<accession>A0ABS8Q7B9</accession>
<dbReference type="SUPFAM" id="SSF53850">
    <property type="entry name" value="Periplasmic binding protein-like II"/>
    <property type="match status" value="1"/>
</dbReference>
<evidence type="ECO:0000313" key="7">
    <source>
        <dbReference type="Proteomes" id="UP001179361"/>
    </source>
</evidence>
<keyword evidence="7" id="KW-1185">Reference proteome</keyword>
<dbReference type="PROSITE" id="PS50931">
    <property type="entry name" value="HTH_LYSR"/>
    <property type="match status" value="1"/>
</dbReference>
<comment type="caution">
    <text evidence="6">The sequence shown here is derived from an EMBL/GenBank/DDBJ whole genome shotgun (WGS) entry which is preliminary data.</text>
</comment>
<dbReference type="InterPro" id="IPR005119">
    <property type="entry name" value="LysR_subst-bd"/>
</dbReference>
<dbReference type="InterPro" id="IPR058163">
    <property type="entry name" value="LysR-type_TF_proteobact-type"/>
</dbReference>